<comment type="caution">
    <text evidence="3">The sequence shown here is derived from an EMBL/GenBank/DDBJ whole genome shotgun (WGS) entry which is preliminary data.</text>
</comment>
<evidence type="ECO:0000256" key="1">
    <source>
        <dbReference type="SAM" id="MobiDB-lite"/>
    </source>
</evidence>
<feature type="transmembrane region" description="Helical" evidence="2">
    <location>
        <begin position="67"/>
        <end position="89"/>
    </location>
</feature>
<sequence>MIALIRGVKNQTIGRRKAMSSGKALTALGLLIFTLCAVVGFLAFALNTLSVGSDLFSGIVLPQLETVVLYAVSFTLAVILSQVFSIRFVKVSQNFVFKIFDRQWLPKEGKAETYTTEYGERLEKVVSQSYTGTVVWELVTQTIPTVFLLSFVFGVLAVIVAFAVNLSLPLVGLGTVFMVNVVLFSWEYWVKQWRRKYSKLIIFTSQVGYLRVRTPLLSLLFGIGNLPRVSWTPVSEINDDQIAADPQDFDPKYKTSWLRDQYTSFLSKKNNIRTIFLRSKSNEAEDTVLWIDHGPGIEKILKSLKRRSTQLLTEQSYIDRAALRMRLGGTAEEDWSRIRADEEARLFQERFREISIAPKTHDLYRIEDPGLYDNDGNLIEKTSVEANAGRGDYDVSHFFSSPSRRLNDYDATEEQNPDQDKIP</sequence>
<keyword evidence="2" id="KW-0812">Transmembrane</keyword>
<feature type="transmembrane region" description="Helical" evidence="2">
    <location>
        <begin position="25"/>
        <end position="47"/>
    </location>
</feature>
<keyword evidence="2" id="KW-0472">Membrane</keyword>
<evidence type="ECO:0000313" key="4">
    <source>
        <dbReference type="Proteomes" id="UP000262056"/>
    </source>
</evidence>
<evidence type="ECO:0000313" key="3">
    <source>
        <dbReference type="EMBL" id="HCQ40179.1"/>
    </source>
</evidence>
<evidence type="ECO:0000256" key="2">
    <source>
        <dbReference type="SAM" id="Phobius"/>
    </source>
</evidence>
<dbReference type="Proteomes" id="UP000262056">
    <property type="component" value="Unassembled WGS sequence"/>
</dbReference>
<protein>
    <submittedName>
        <fullName evidence="3">Uncharacterized protein</fullName>
    </submittedName>
</protein>
<dbReference type="EMBL" id="DQFB01000001">
    <property type="protein sequence ID" value="HCQ40179.1"/>
    <property type="molecule type" value="Genomic_DNA"/>
</dbReference>
<feature type="transmembrane region" description="Helical" evidence="2">
    <location>
        <begin position="170"/>
        <end position="190"/>
    </location>
</feature>
<name>A0A656PLB4_UNCKA</name>
<dbReference type="AlphaFoldDB" id="A0A656PLB4"/>
<feature type="region of interest" description="Disordered" evidence="1">
    <location>
        <begin position="403"/>
        <end position="423"/>
    </location>
</feature>
<keyword evidence="2" id="KW-1133">Transmembrane helix</keyword>
<accession>A0A656PLB4</accession>
<feature type="transmembrane region" description="Helical" evidence="2">
    <location>
        <begin position="146"/>
        <end position="164"/>
    </location>
</feature>
<reference evidence="3 4" key="1">
    <citation type="journal article" date="2018" name="Nat. Biotechnol.">
        <title>A standardized bacterial taxonomy based on genome phylogeny substantially revises the tree of life.</title>
        <authorList>
            <person name="Parks D.H."/>
            <person name="Chuvochina M."/>
            <person name="Waite D.W."/>
            <person name="Rinke C."/>
            <person name="Skarshewski A."/>
            <person name="Chaumeil P.A."/>
            <person name="Hugenholtz P."/>
        </authorList>
    </citation>
    <scope>NUCLEOTIDE SEQUENCE [LARGE SCALE GENOMIC DNA]</scope>
    <source>
        <strain evidence="3">UBA12021</strain>
    </source>
</reference>
<proteinExistence type="predicted"/>
<organism evidence="3 4">
    <name type="scientific">candidate division WWE3 bacterium</name>
    <dbReference type="NCBI Taxonomy" id="2053526"/>
    <lineage>
        <taxon>Bacteria</taxon>
        <taxon>Katanobacteria</taxon>
    </lineage>
</organism>
<gene>
    <name evidence="3" type="ORF">DIU24_00540</name>
</gene>